<keyword evidence="6" id="KW-0677">Repeat</keyword>
<dbReference type="PANTHER" id="PTHR10791">
    <property type="entry name" value="RAG1-ACTIVATING PROTEIN 1"/>
    <property type="match status" value="1"/>
</dbReference>
<feature type="transmembrane region" description="Helical" evidence="9">
    <location>
        <begin position="45"/>
        <end position="63"/>
    </location>
</feature>
<evidence type="ECO:0000256" key="5">
    <source>
        <dbReference type="ARBA" id="ARBA00022692"/>
    </source>
</evidence>
<protein>
    <recommendedName>
        <fullName evidence="9">Bidirectional sugar transporter SWEET</fullName>
    </recommendedName>
</protein>
<keyword evidence="8 9" id="KW-0472">Membrane</keyword>
<dbReference type="GO" id="GO:0005886">
    <property type="term" value="C:plasma membrane"/>
    <property type="evidence" value="ECO:0007669"/>
    <property type="project" value="UniProtKB-SubCell"/>
</dbReference>
<dbReference type="FunFam" id="1.20.1280.290:FF:000002">
    <property type="entry name" value="Bidirectional sugar transporter SWEET"/>
    <property type="match status" value="1"/>
</dbReference>
<evidence type="ECO:0000256" key="4">
    <source>
        <dbReference type="ARBA" id="ARBA00022597"/>
    </source>
</evidence>
<dbReference type="GO" id="GO:0051260">
    <property type="term" value="P:protein homooligomerization"/>
    <property type="evidence" value="ECO:0007669"/>
    <property type="project" value="UniProtKB-ARBA"/>
</dbReference>
<dbReference type="GO" id="GO:0051119">
    <property type="term" value="F:sugar transmembrane transporter activity"/>
    <property type="evidence" value="ECO:0007669"/>
    <property type="project" value="InterPro"/>
</dbReference>
<keyword evidence="3 9" id="KW-0813">Transport</keyword>
<keyword evidence="5 9" id="KW-0812">Transmembrane</keyword>
<organism evidence="10 11">
    <name type="scientific">Heracleum sosnowskyi</name>
    <dbReference type="NCBI Taxonomy" id="360622"/>
    <lineage>
        <taxon>Eukaryota</taxon>
        <taxon>Viridiplantae</taxon>
        <taxon>Streptophyta</taxon>
        <taxon>Embryophyta</taxon>
        <taxon>Tracheophyta</taxon>
        <taxon>Spermatophyta</taxon>
        <taxon>Magnoliopsida</taxon>
        <taxon>eudicotyledons</taxon>
        <taxon>Gunneridae</taxon>
        <taxon>Pentapetalae</taxon>
        <taxon>asterids</taxon>
        <taxon>campanulids</taxon>
        <taxon>Apiales</taxon>
        <taxon>Apiaceae</taxon>
        <taxon>Apioideae</taxon>
        <taxon>apioid superclade</taxon>
        <taxon>Tordylieae</taxon>
        <taxon>Tordyliinae</taxon>
        <taxon>Heracleum</taxon>
    </lineage>
</organism>
<dbReference type="Proteomes" id="UP001237642">
    <property type="component" value="Unassembled WGS sequence"/>
</dbReference>
<comment type="similarity">
    <text evidence="2 9">Belongs to the SWEET sugar transporter family.</text>
</comment>
<evidence type="ECO:0000313" key="11">
    <source>
        <dbReference type="Proteomes" id="UP001237642"/>
    </source>
</evidence>
<dbReference type="InterPro" id="IPR004316">
    <property type="entry name" value="SWEET_rpt"/>
</dbReference>
<accession>A0AAD8GMN3</accession>
<evidence type="ECO:0000256" key="8">
    <source>
        <dbReference type="ARBA" id="ARBA00023136"/>
    </source>
</evidence>
<dbReference type="AlphaFoldDB" id="A0AAD8GMN3"/>
<comment type="caution">
    <text evidence="10">The sequence shown here is derived from an EMBL/GenBank/DDBJ whole genome shotgun (WGS) entry which is preliminary data.</text>
</comment>
<dbReference type="EMBL" id="JAUIZM010000050">
    <property type="protein sequence ID" value="KAK1351278.1"/>
    <property type="molecule type" value="Genomic_DNA"/>
</dbReference>
<feature type="transmembrane region" description="Helical" evidence="9">
    <location>
        <begin position="105"/>
        <end position="128"/>
    </location>
</feature>
<reference evidence="10" key="1">
    <citation type="submission" date="2023-02" db="EMBL/GenBank/DDBJ databases">
        <title>Genome of toxic invasive species Heracleum sosnowskyi carries increased number of genes despite the absence of recent whole-genome duplications.</title>
        <authorList>
            <person name="Schelkunov M."/>
            <person name="Shtratnikova V."/>
            <person name="Makarenko M."/>
            <person name="Klepikova A."/>
            <person name="Omelchenko D."/>
            <person name="Novikova G."/>
            <person name="Obukhova E."/>
            <person name="Bogdanov V."/>
            <person name="Penin A."/>
            <person name="Logacheva M."/>
        </authorList>
    </citation>
    <scope>NUCLEOTIDE SEQUENCE</scope>
    <source>
        <strain evidence="10">Hsosn_3</strain>
        <tissue evidence="10">Leaf</tissue>
    </source>
</reference>
<evidence type="ECO:0000256" key="3">
    <source>
        <dbReference type="ARBA" id="ARBA00022448"/>
    </source>
</evidence>
<name>A0AAD8GMN3_9APIA</name>
<gene>
    <name evidence="10" type="ORF">POM88_054497</name>
</gene>
<dbReference type="InterPro" id="IPR047664">
    <property type="entry name" value="SWEET"/>
</dbReference>
<feature type="transmembrane region" description="Helical" evidence="9">
    <location>
        <begin position="193"/>
        <end position="215"/>
    </location>
</feature>
<evidence type="ECO:0000256" key="7">
    <source>
        <dbReference type="ARBA" id="ARBA00022989"/>
    </source>
</evidence>
<keyword evidence="11" id="KW-1185">Reference proteome</keyword>
<evidence type="ECO:0000256" key="6">
    <source>
        <dbReference type="ARBA" id="ARBA00022737"/>
    </source>
</evidence>
<dbReference type="Pfam" id="PF03083">
    <property type="entry name" value="MtN3_slv"/>
    <property type="match status" value="2"/>
</dbReference>
<proteinExistence type="inferred from homology"/>
<comment type="subcellular location">
    <subcellularLocation>
        <location evidence="9">Cell membrane</location>
        <topology evidence="9">Multi-pass membrane protein</topology>
    </subcellularLocation>
    <subcellularLocation>
        <location evidence="1">Endomembrane system</location>
        <topology evidence="1">Multi-pass membrane protein</topology>
    </subcellularLocation>
</comment>
<evidence type="ECO:0000256" key="9">
    <source>
        <dbReference type="RuleBase" id="RU910715"/>
    </source>
</evidence>
<evidence type="ECO:0000256" key="2">
    <source>
        <dbReference type="ARBA" id="ARBA00007809"/>
    </source>
</evidence>
<keyword evidence="7 9" id="KW-1133">Transmembrane helix</keyword>
<dbReference type="FunFam" id="1.20.1280.290:FF:000001">
    <property type="entry name" value="Bidirectional sugar transporter SWEET"/>
    <property type="match status" value="1"/>
</dbReference>
<keyword evidence="4 9" id="KW-0762">Sugar transport</keyword>
<dbReference type="Gene3D" id="1.20.1280.290">
    <property type="match status" value="2"/>
</dbReference>
<evidence type="ECO:0000256" key="1">
    <source>
        <dbReference type="ARBA" id="ARBA00004127"/>
    </source>
</evidence>
<reference evidence="10" key="2">
    <citation type="submission" date="2023-05" db="EMBL/GenBank/DDBJ databases">
        <authorList>
            <person name="Schelkunov M.I."/>
        </authorList>
    </citation>
    <scope>NUCLEOTIDE SEQUENCE</scope>
    <source>
        <strain evidence="10">Hsosn_3</strain>
        <tissue evidence="10">Leaf</tissue>
    </source>
</reference>
<evidence type="ECO:0000313" key="10">
    <source>
        <dbReference type="EMBL" id="KAK1351278.1"/>
    </source>
</evidence>
<dbReference type="GO" id="GO:0012505">
    <property type="term" value="C:endomembrane system"/>
    <property type="evidence" value="ECO:0007669"/>
    <property type="project" value="UniProtKB-SubCell"/>
</dbReference>
<sequence length="255" mass="27515">MISATVIRTVVGILGNIISLVLFLSPLKTFVNICKKGSVEQFSSMPYLATIFNCGMWILYGLPMFHPNAILVLTINGTGFVIEAVFLVLYLVYSDSKKQRLKLGSILAGELGLVAVVGLLVGTLVKSVKQRTTIIGSVCMVGCFLMYAAPLSVMRMVITTKSVKYMPFLLSLFSFLNGLCWTCYALIGQFDPYILAPNGLGALLGAAQLILYATYYKSSKAQELELPVKNNEVGLAQITTAPALPSAGPRVSKPV</sequence>
<feature type="transmembrane region" description="Helical" evidence="9">
    <location>
        <begin position="134"/>
        <end position="153"/>
    </location>
</feature>
<comment type="function">
    <text evidence="9">Mediates both low-affinity uptake and efflux of sugar across the membrane.</text>
</comment>
<feature type="transmembrane region" description="Helical" evidence="9">
    <location>
        <begin position="6"/>
        <end position="24"/>
    </location>
</feature>
<dbReference type="PANTHER" id="PTHR10791:SF202">
    <property type="entry name" value="BIDIRECTIONAL SUGAR TRANSPORTER SWEET"/>
    <property type="match status" value="1"/>
</dbReference>
<feature type="transmembrane region" description="Helical" evidence="9">
    <location>
        <begin position="165"/>
        <end position="187"/>
    </location>
</feature>
<feature type="transmembrane region" description="Helical" evidence="9">
    <location>
        <begin position="69"/>
        <end position="93"/>
    </location>
</feature>